<evidence type="ECO:0000313" key="4">
    <source>
        <dbReference type="Proteomes" id="UP000768462"/>
    </source>
</evidence>
<proteinExistence type="predicted"/>
<reference evidence="3" key="1">
    <citation type="submission" date="2019-04" db="EMBL/GenBank/DDBJ databases">
        <title>Evolution of Biomass-Degrading Anaerobic Consortia Revealed by Metagenomics.</title>
        <authorList>
            <person name="Peng X."/>
        </authorList>
    </citation>
    <scope>NUCLEOTIDE SEQUENCE</scope>
    <source>
        <strain evidence="3">SIG254</strain>
    </source>
</reference>
<dbReference type="InterPro" id="IPR017853">
    <property type="entry name" value="GH"/>
</dbReference>
<evidence type="ECO:0000313" key="3">
    <source>
        <dbReference type="EMBL" id="MBE6061308.1"/>
    </source>
</evidence>
<dbReference type="Gene3D" id="3.20.20.80">
    <property type="entry name" value="Glycosidases"/>
    <property type="match status" value="1"/>
</dbReference>
<gene>
    <name evidence="3" type="ORF">E7215_14225</name>
</gene>
<dbReference type="Pfam" id="PF02638">
    <property type="entry name" value="GHL10"/>
    <property type="match status" value="1"/>
</dbReference>
<dbReference type="AlphaFoldDB" id="A0A927WCU9"/>
<sequence>MSKMNLATLGVIILVILGLVWIICFDNIDNSSHKIINKKREIINYDEIKGIWLSYLDLSAMLKGKNENEFRKNISQAIDNVESMGLNTLIVQVRPFSDALYQSKYYPWSIYCSGIEGNAPGYDPLQVIIEEAHLRNLRVEAWINPYRVRSDSAKLPLSSENPASKWVKDGSDNIIKCNGGIYYNPGKEEVRQLIVNGVKEIVENYEVDGIHFDDYFYPSSDVSIDSKAYGQYTSSGGELDLESWRRENINILVRQVYSIVKEISPEVVFGISPQGSMDNNYNSQFIDVKKWVQNPGYIDYICPQIYYGFLNDNSNFQQVIEEFDSLVTESTVNLYIGLSVYKVGSEDTWAGSGKDEWINSTDILKRQVEASRKLKKYKGILLFRYDSLFNPSSNVKSQIQQERGNLKSLFK</sequence>
<dbReference type="Proteomes" id="UP000768462">
    <property type="component" value="Unassembled WGS sequence"/>
</dbReference>
<dbReference type="PANTHER" id="PTHR43405:SF1">
    <property type="entry name" value="GLYCOSYL HYDROLASE DIGH"/>
    <property type="match status" value="1"/>
</dbReference>
<accession>A0A927WCU9</accession>
<organism evidence="3 4">
    <name type="scientific">Clostridium sulfidigenes</name>
    <dbReference type="NCBI Taxonomy" id="318464"/>
    <lineage>
        <taxon>Bacteria</taxon>
        <taxon>Bacillati</taxon>
        <taxon>Bacillota</taxon>
        <taxon>Clostridia</taxon>
        <taxon>Eubacteriales</taxon>
        <taxon>Clostridiaceae</taxon>
        <taxon>Clostridium</taxon>
    </lineage>
</organism>
<dbReference type="PANTHER" id="PTHR43405">
    <property type="entry name" value="GLYCOSYL HYDROLASE DIGH"/>
    <property type="match status" value="1"/>
</dbReference>
<protein>
    <recommendedName>
        <fullName evidence="2">Glycosyl hydrolase-like 10 domain-containing protein</fullName>
    </recommendedName>
</protein>
<dbReference type="InterPro" id="IPR003790">
    <property type="entry name" value="GHL10"/>
</dbReference>
<evidence type="ECO:0000259" key="2">
    <source>
        <dbReference type="Pfam" id="PF02638"/>
    </source>
</evidence>
<dbReference type="SUPFAM" id="SSF51445">
    <property type="entry name" value="(Trans)glycosidases"/>
    <property type="match status" value="1"/>
</dbReference>
<feature type="domain" description="Glycosyl hydrolase-like 10" evidence="2">
    <location>
        <begin position="47"/>
        <end position="345"/>
    </location>
</feature>
<evidence type="ECO:0000256" key="1">
    <source>
        <dbReference type="ARBA" id="ARBA00022729"/>
    </source>
</evidence>
<keyword evidence="1" id="KW-0732">Signal</keyword>
<name>A0A927WCU9_9CLOT</name>
<comment type="caution">
    <text evidence="3">The sequence shown here is derived from an EMBL/GenBank/DDBJ whole genome shotgun (WGS) entry which is preliminary data.</text>
</comment>
<dbReference type="EMBL" id="SVCM01000161">
    <property type="protein sequence ID" value="MBE6061308.1"/>
    <property type="molecule type" value="Genomic_DNA"/>
</dbReference>
<dbReference type="InterPro" id="IPR052177">
    <property type="entry name" value="Divisome_Glycosyl_Hydrolase"/>
</dbReference>